<keyword evidence="2" id="KW-1185">Reference proteome</keyword>
<sequence length="484" mass="53820">MESSDCHAAAASKAPIAKLYSSIFGQDLSCPKMGLSLNPSSYALETSINPELVSKFDSTFNMPPPSSESAKSTISEATDISLKFKDCYGNKSCEHEWNTTRYRNLHPPRLAFHSKYIAHPTTSEDLERQCPYFSNFSHSMDEKQSVTDELDLDLDLEFEFEFLSLECAKSRRFVGDISGIKFPHFHSAYKDWVDIYFASIEPLLSESDYKWMQNSSSLPQKLWIHKECFSGGGLGYSSMAMETLGTTTYDDPICGSEKLRLFCSFYNDGNEGDALAIMFSNPIGRTFADLLDENIGAAPTNALEPPILSLAALLYNHNYNHECFQSISFYISSALPSLVLDGSEHAIQSLIIQIIKAVQHPMDAQVFCNVQKCLSLLLLMIGKPLLALDCLISGRNASQNVDPILTSRICALIRMILLSTDGTNPLFRDLSKSDFASIMAIWNSIRAHIKSDLASEHCKSFALANVNFELLLETEQALKGRCIG</sequence>
<name>A0A098VTH7_9MICR</name>
<comment type="caution">
    <text evidence="1">The sequence shown here is derived from an EMBL/GenBank/DDBJ whole genome shotgun (WGS) entry which is preliminary data.</text>
</comment>
<proteinExistence type="predicted"/>
<dbReference type="EMBL" id="JMKJ01000106">
    <property type="protein sequence ID" value="KGG52270.1"/>
    <property type="molecule type" value="Genomic_DNA"/>
</dbReference>
<evidence type="ECO:0000313" key="1">
    <source>
        <dbReference type="EMBL" id="KGG52270.1"/>
    </source>
</evidence>
<dbReference type="VEuPathDB" id="MicrosporidiaDB:DI09_196p40"/>
<dbReference type="GeneID" id="25258847"/>
<dbReference type="RefSeq" id="XP_013238706.1">
    <property type="nucleotide sequence ID" value="XM_013383252.1"/>
</dbReference>
<protein>
    <submittedName>
        <fullName evidence="1">Uncharacterized protein</fullName>
    </submittedName>
</protein>
<dbReference type="AlphaFoldDB" id="A0A098VTH7"/>
<evidence type="ECO:0000313" key="2">
    <source>
        <dbReference type="Proteomes" id="UP000029725"/>
    </source>
</evidence>
<accession>A0A098VTH7</accession>
<organism evidence="1 2">
    <name type="scientific">Mitosporidium daphniae</name>
    <dbReference type="NCBI Taxonomy" id="1485682"/>
    <lineage>
        <taxon>Eukaryota</taxon>
        <taxon>Fungi</taxon>
        <taxon>Fungi incertae sedis</taxon>
        <taxon>Microsporidia</taxon>
        <taxon>Mitosporidium</taxon>
    </lineage>
</organism>
<dbReference type="Proteomes" id="UP000029725">
    <property type="component" value="Unassembled WGS sequence"/>
</dbReference>
<dbReference type="HOGENOM" id="CLU_563901_0_0_1"/>
<gene>
    <name evidence="1" type="ORF">DI09_196p40</name>
</gene>
<reference evidence="1 2" key="1">
    <citation type="submission" date="2014-04" db="EMBL/GenBank/DDBJ databases">
        <title>A new species of microsporidia sheds light on the evolution of extreme parasitism.</title>
        <authorList>
            <person name="Haag K.L."/>
            <person name="James T.Y."/>
            <person name="Larsson R."/>
            <person name="Schaer T.M."/>
            <person name="Refardt D."/>
            <person name="Pombert J.-F."/>
            <person name="Ebert D."/>
        </authorList>
    </citation>
    <scope>NUCLEOTIDE SEQUENCE [LARGE SCALE GENOMIC DNA]</scope>
    <source>
        <strain evidence="1 2">UGP3</strain>
        <tissue evidence="1">Spores</tissue>
    </source>
</reference>